<evidence type="ECO:0000256" key="1">
    <source>
        <dbReference type="ARBA" id="ARBA00011079"/>
    </source>
</evidence>
<dbReference type="Pfam" id="PF05577">
    <property type="entry name" value="Peptidase_S28"/>
    <property type="match status" value="1"/>
</dbReference>
<dbReference type="InterPro" id="IPR008758">
    <property type="entry name" value="Peptidase_S28"/>
</dbReference>
<evidence type="ECO:0000256" key="2">
    <source>
        <dbReference type="ARBA" id="ARBA00022670"/>
    </source>
</evidence>
<name>A0A915P0L6_9BILA</name>
<sequence>MWDIAPEFGAAIVFAEHRYYGESLPFGNETYSNVSTMAYLSSEQALGDFAVLIKYLKEKRIYNATKKAVVSFGGSYGGMLTAWMRIKYPHLIVGGLASSAPVHYFENITSGHSYFDIVIRTFENSGCKLKSLFASFDAIKKLSNTTNGRKFLNENYHLSLSSQIINSSQGQDLIDYFTATVDYPYPTNFLTPLPGWPVKKACEPFINAKTTEELALALYNGLNLYYNYNNLKYLCLWGDDCISPPYSLGNNGDGWYWQTCTEMFQPLCARVCCDFGEELCDPGEICIPDGLFGQCYSDPEAAFVRPLVLERSLTEKQAKMLRSELSVLAKLGLDWPHARSQCVLAYFKLAAAFRLEYDPEFCDVRDPANIWALVQ</sequence>
<reference evidence="7" key="1">
    <citation type="submission" date="2022-11" db="UniProtKB">
        <authorList>
            <consortium name="WormBaseParasite"/>
        </authorList>
    </citation>
    <scope>IDENTIFICATION</scope>
</reference>
<evidence type="ECO:0000256" key="5">
    <source>
        <dbReference type="ARBA" id="ARBA00023180"/>
    </source>
</evidence>
<dbReference type="PANTHER" id="PTHR11010">
    <property type="entry name" value="PROTEASE S28 PRO-X CARBOXYPEPTIDASE-RELATED"/>
    <property type="match status" value="1"/>
</dbReference>
<dbReference type="Gene3D" id="3.40.50.1820">
    <property type="entry name" value="alpha/beta hydrolase"/>
    <property type="match status" value="1"/>
</dbReference>
<organism evidence="6 7">
    <name type="scientific">Meloidogyne floridensis</name>
    <dbReference type="NCBI Taxonomy" id="298350"/>
    <lineage>
        <taxon>Eukaryota</taxon>
        <taxon>Metazoa</taxon>
        <taxon>Ecdysozoa</taxon>
        <taxon>Nematoda</taxon>
        <taxon>Chromadorea</taxon>
        <taxon>Rhabditida</taxon>
        <taxon>Tylenchina</taxon>
        <taxon>Tylenchomorpha</taxon>
        <taxon>Tylenchoidea</taxon>
        <taxon>Meloidogynidae</taxon>
        <taxon>Meloidogyninae</taxon>
        <taxon>Meloidogyne</taxon>
    </lineage>
</organism>
<dbReference type="GO" id="GO:0008239">
    <property type="term" value="F:dipeptidyl-peptidase activity"/>
    <property type="evidence" value="ECO:0007669"/>
    <property type="project" value="TreeGrafter"/>
</dbReference>
<evidence type="ECO:0000313" key="7">
    <source>
        <dbReference type="WBParaSite" id="scf7180000421718.g7677"/>
    </source>
</evidence>
<evidence type="ECO:0000313" key="6">
    <source>
        <dbReference type="Proteomes" id="UP000887560"/>
    </source>
</evidence>
<evidence type="ECO:0000256" key="3">
    <source>
        <dbReference type="ARBA" id="ARBA00022729"/>
    </source>
</evidence>
<protein>
    <submittedName>
        <fullName evidence="7">Uncharacterized protein</fullName>
    </submittedName>
</protein>
<keyword evidence="3" id="KW-0732">Signal</keyword>
<dbReference type="GO" id="GO:0070008">
    <property type="term" value="F:serine-type exopeptidase activity"/>
    <property type="evidence" value="ECO:0007669"/>
    <property type="project" value="InterPro"/>
</dbReference>
<dbReference type="SUPFAM" id="SSF53474">
    <property type="entry name" value="alpha/beta-Hydrolases"/>
    <property type="match status" value="2"/>
</dbReference>
<accession>A0A915P0L6</accession>
<evidence type="ECO:0000256" key="4">
    <source>
        <dbReference type="ARBA" id="ARBA00022801"/>
    </source>
</evidence>
<dbReference type="Gene3D" id="1.20.120.980">
    <property type="entry name" value="Serine carboxypeptidase S28, SKS domain"/>
    <property type="match status" value="1"/>
</dbReference>
<dbReference type="InterPro" id="IPR029058">
    <property type="entry name" value="AB_hydrolase_fold"/>
</dbReference>
<keyword evidence="4" id="KW-0378">Hydrolase</keyword>
<dbReference type="WBParaSite" id="scf7180000421718.g7677">
    <property type="protein sequence ID" value="scf7180000421718.g7677"/>
    <property type="gene ID" value="scf7180000421718.g7677"/>
</dbReference>
<keyword evidence="6" id="KW-1185">Reference proteome</keyword>
<dbReference type="PANTHER" id="PTHR11010:SF38">
    <property type="entry name" value="LYSOSOMAL PRO-X CARBOXYPEPTIDASE"/>
    <property type="match status" value="1"/>
</dbReference>
<dbReference type="AlphaFoldDB" id="A0A915P0L6"/>
<dbReference type="GO" id="GO:0006508">
    <property type="term" value="P:proteolysis"/>
    <property type="evidence" value="ECO:0007669"/>
    <property type="project" value="UniProtKB-KW"/>
</dbReference>
<keyword evidence="5" id="KW-0325">Glycoprotein</keyword>
<dbReference type="InterPro" id="IPR042269">
    <property type="entry name" value="Ser_carbopepase_S28_SKS"/>
</dbReference>
<proteinExistence type="inferred from homology"/>
<keyword evidence="2" id="KW-0645">Protease</keyword>
<dbReference type="Proteomes" id="UP000887560">
    <property type="component" value="Unplaced"/>
</dbReference>
<comment type="similarity">
    <text evidence="1">Belongs to the peptidase S28 family.</text>
</comment>